<gene>
    <name evidence="1" type="ORF">T11_15624</name>
</gene>
<comment type="caution">
    <text evidence="1">The sequence shown here is derived from an EMBL/GenBank/DDBJ whole genome shotgun (WGS) entry which is preliminary data.</text>
</comment>
<sequence>MSSMWKIVQLNNTSDRNAWASKVGVEEMTAFGCERRCHDHPRHHPMRCALSAGLFVKESSFNGGGGGGVSTTAIKQLSFSQHTAAVVNKSKNC</sequence>
<evidence type="ECO:0000313" key="2">
    <source>
        <dbReference type="Proteomes" id="UP000055024"/>
    </source>
</evidence>
<proteinExistence type="predicted"/>
<dbReference type="AlphaFoldDB" id="A0A0V1GZ49"/>
<dbReference type="EMBL" id="JYDP01000189">
    <property type="protein sequence ID" value="KRZ03563.1"/>
    <property type="molecule type" value="Genomic_DNA"/>
</dbReference>
<protein>
    <submittedName>
        <fullName evidence="1">Uncharacterized protein</fullName>
    </submittedName>
</protein>
<name>A0A0V1GZ49_9BILA</name>
<evidence type="ECO:0000313" key="1">
    <source>
        <dbReference type="EMBL" id="KRZ03563.1"/>
    </source>
</evidence>
<accession>A0A0V1GZ49</accession>
<dbReference type="Proteomes" id="UP000055024">
    <property type="component" value="Unassembled WGS sequence"/>
</dbReference>
<reference evidence="1 2" key="1">
    <citation type="submission" date="2015-01" db="EMBL/GenBank/DDBJ databases">
        <title>Evolution of Trichinella species and genotypes.</title>
        <authorList>
            <person name="Korhonen P.K."/>
            <person name="Edoardo P."/>
            <person name="Giuseppe L.R."/>
            <person name="Gasser R.B."/>
        </authorList>
    </citation>
    <scope>NUCLEOTIDE SEQUENCE [LARGE SCALE GENOMIC DNA]</scope>
    <source>
        <strain evidence="1">ISS1029</strain>
    </source>
</reference>
<keyword evidence="2" id="KW-1185">Reference proteome</keyword>
<organism evidence="1 2">
    <name type="scientific">Trichinella zimbabwensis</name>
    <dbReference type="NCBI Taxonomy" id="268475"/>
    <lineage>
        <taxon>Eukaryota</taxon>
        <taxon>Metazoa</taxon>
        <taxon>Ecdysozoa</taxon>
        <taxon>Nematoda</taxon>
        <taxon>Enoplea</taxon>
        <taxon>Dorylaimia</taxon>
        <taxon>Trichinellida</taxon>
        <taxon>Trichinellidae</taxon>
        <taxon>Trichinella</taxon>
    </lineage>
</organism>